<name>A0A397YZK3_BRACM</name>
<sequence length="50" mass="5720">MGQFQIEVFFHQIPQISRFLTVGRPKVACIGCAGFATFSVLIEKFFDRHT</sequence>
<proteinExistence type="predicted"/>
<dbReference type="Proteomes" id="UP000264353">
    <property type="component" value="Chromosome A6"/>
</dbReference>
<protein>
    <submittedName>
        <fullName evidence="1">Uncharacterized protein</fullName>
    </submittedName>
</protein>
<dbReference type="AlphaFoldDB" id="A0A397YZK3"/>
<organism evidence="1 2">
    <name type="scientific">Brassica campestris</name>
    <name type="common">Field mustard</name>
    <dbReference type="NCBI Taxonomy" id="3711"/>
    <lineage>
        <taxon>Eukaryota</taxon>
        <taxon>Viridiplantae</taxon>
        <taxon>Streptophyta</taxon>
        <taxon>Embryophyta</taxon>
        <taxon>Tracheophyta</taxon>
        <taxon>Spermatophyta</taxon>
        <taxon>Magnoliopsida</taxon>
        <taxon>eudicotyledons</taxon>
        <taxon>Gunneridae</taxon>
        <taxon>Pentapetalae</taxon>
        <taxon>rosids</taxon>
        <taxon>malvids</taxon>
        <taxon>Brassicales</taxon>
        <taxon>Brassicaceae</taxon>
        <taxon>Brassiceae</taxon>
        <taxon>Brassica</taxon>
    </lineage>
</organism>
<evidence type="ECO:0000313" key="1">
    <source>
        <dbReference type="EMBL" id="RID58661.1"/>
    </source>
</evidence>
<dbReference type="EMBL" id="CM010633">
    <property type="protein sequence ID" value="RID58661.1"/>
    <property type="molecule type" value="Genomic_DNA"/>
</dbReference>
<reference evidence="1 2" key="1">
    <citation type="submission" date="2018-06" db="EMBL/GenBank/DDBJ databases">
        <title>WGS assembly of Brassica rapa FPsc.</title>
        <authorList>
            <person name="Bowman J."/>
            <person name="Kohchi T."/>
            <person name="Yamato K."/>
            <person name="Jenkins J."/>
            <person name="Shu S."/>
            <person name="Ishizaki K."/>
            <person name="Yamaoka S."/>
            <person name="Nishihama R."/>
            <person name="Nakamura Y."/>
            <person name="Berger F."/>
            <person name="Adam C."/>
            <person name="Aki S."/>
            <person name="Althoff F."/>
            <person name="Araki T."/>
            <person name="Arteaga-Vazquez M."/>
            <person name="Balasubrmanian S."/>
            <person name="Bauer D."/>
            <person name="Boehm C."/>
            <person name="Briginshaw L."/>
            <person name="Caballero-Perez J."/>
            <person name="Catarino B."/>
            <person name="Chen F."/>
            <person name="Chiyoda S."/>
            <person name="Chovatia M."/>
            <person name="Davies K."/>
            <person name="Delmans M."/>
            <person name="Demura T."/>
            <person name="Dierschke T."/>
            <person name="Dolan L."/>
            <person name="Dorantes-Acosta A."/>
            <person name="Eklund D."/>
            <person name="Florent S."/>
            <person name="Flores-Sandoval E."/>
            <person name="Fujiyama A."/>
            <person name="Fukuzawa H."/>
            <person name="Galik B."/>
            <person name="Grimanelli D."/>
            <person name="Grimwood J."/>
            <person name="Grossniklaus U."/>
            <person name="Hamada T."/>
            <person name="Haseloff J."/>
            <person name="Hetherington A."/>
            <person name="Higo A."/>
            <person name="Hirakawa Y."/>
            <person name="Hundley H."/>
            <person name="Ikeda Y."/>
            <person name="Inoue K."/>
            <person name="Inoue S."/>
            <person name="Ishida S."/>
            <person name="Jia Q."/>
            <person name="Kakita M."/>
            <person name="Kanazawa T."/>
            <person name="Kawai Y."/>
            <person name="Kawashima T."/>
            <person name="Kennedy M."/>
            <person name="Kinose K."/>
            <person name="Kinoshita T."/>
            <person name="Kohara Y."/>
            <person name="Koide E."/>
            <person name="Komatsu K."/>
            <person name="Kopischke S."/>
            <person name="Kubo M."/>
            <person name="Kyozuka J."/>
            <person name="Lagercrantz U."/>
            <person name="Lin S."/>
            <person name="Lindquist E."/>
            <person name="Lipzen A."/>
            <person name="Lu C."/>
            <person name="Luna E."/>
            <person name="Martienssen R."/>
            <person name="Minamino N."/>
            <person name="Mizutani M."/>
            <person name="Mizutani M."/>
            <person name="Mochizuki N."/>
            <person name="Monte I."/>
            <person name="Mosher R."/>
            <person name="Nagasaki H."/>
            <person name="Nakagami H."/>
            <person name="Naramoto S."/>
            <person name="Nishitani K."/>
            <person name="Ohtani M."/>
            <person name="Okamoto T."/>
            <person name="Okumura M."/>
            <person name="Phillips J."/>
            <person name="Pollak B."/>
            <person name="Reinders A."/>
            <person name="Roevekamp M."/>
            <person name="Sano R."/>
            <person name="Sawa S."/>
            <person name="Schmid M."/>
            <person name="Shirakawa M."/>
            <person name="Solano R."/>
            <person name="Spunde A."/>
            <person name="Suetsugu N."/>
            <person name="Sugano S."/>
            <person name="Sugiyama A."/>
            <person name="Sun R."/>
            <person name="Suzuki Y."/>
            <person name="Takenaka M."/>
            <person name="Takezawa D."/>
            <person name="Tomogane H."/>
            <person name="Tsuzuki M."/>
            <person name="Ueda T."/>
            <person name="Umeda M."/>
            <person name="Ward J."/>
            <person name="Watanabe Y."/>
            <person name="Yazaki K."/>
            <person name="Yokoyama R."/>
            <person name="Yoshitake Y."/>
            <person name="Yotsui I."/>
            <person name="Zachgo S."/>
            <person name="Schmutz J."/>
        </authorList>
    </citation>
    <scope>NUCLEOTIDE SEQUENCE [LARGE SCALE GENOMIC DNA]</scope>
    <source>
        <strain evidence="2">cv. B-3</strain>
    </source>
</reference>
<gene>
    <name evidence="1" type="ORF">BRARA_F01944</name>
</gene>
<accession>A0A397YZK3</accession>
<evidence type="ECO:0000313" key="2">
    <source>
        <dbReference type="Proteomes" id="UP000264353"/>
    </source>
</evidence>